<evidence type="ECO:0000256" key="7">
    <source>
        <dbReference type="SAM" id="MobiDB-lite"/>
    </source>
</evidence>
<evidence type="ECO:0000256" key="1">
    <source>
        <dbReference type="ARBA" id="ARBA00004123"/>
    </source>
</evidence>
<feature type="region of interest" description="Disordered" evidence="7">
    <location>
        <begin position="1"/>
        <end position="86"/>
    </location>
</feature>
<feature type="compositionally biased region" description="Pro residues" evidence="7">
    <location>
        <begin position="109"/>
        <end position="123"/>
    </location>
</feature>
<name>A0AAN9Y311_9HEMI</name>
<dbReference type="Pfam" id="PF12066">
    <property type="entry name" value="SERRATE_Ars2_N"/>
    <property type="match status" value="1"/>
</dbReference>
<dbReference type="GO" id="GO:0031053">
    <property type="term" value="P:primary miRNA processing"/>
    <property type="evidence" value="ECO:0007669"/>
    <property type="project" value="TreeGrafter"/>
</dbReference>
<evidence type="ECO:0000259" key="9">
    <source>
        <dbReference type="Pfam" id="PF12066"/>
    </source>
</evidence>
<feature type="compositionally biased region" description="Basic and acidic residues" evidence="7">
    <location>
        <begin position="8"/>
        <end position="74"/>
    </location>
</feature>
<comment type="caution">
    <text evidence="10">The sequence shown here is derived from an EMBL/GenBank/DDBJ whole genome shotgun (WGS) entry which is preliminary data.</text>
</comment>
<evidence type="ECO:0000256" key="4">
    <source>
        <dbReference type="ARBA" id="ARBA00023158"/>
    </source>
</evidence>
<dbReference type="CDD" id="cd00590">
    <property type="entry name" value="RRM_SF"/>
    <property type="match status" value="1"/>
</dbReference>
<protein>
    <recommendedName>
        <fullName evidence="3">Serrate RNA effector molecule homolog</fullName>
    </recommendedName>
    <alternativeName>
        <fullName evidence="6">Arsenite-resistance protein 2 homolog</fullName>
    </alternativeName>
</protein>
<dbReference type="Proteomes" id="UP001367676">
    <property type="component" value="Unassembled WGS sequence"/>
</dbReference>
<dbReference type="Pfam" id="PF04959">
    <property type="entry name" value="ARS2"/>
    <property type="match status" value="1"/>
</dbReference>
<dbReference type="InterPro" id="IPR012677">
    <property type="entry name" value="Nucleotide-bd_a/b_plait_sf"/>
</dbReference>
<evidence type="ECO:0000256" key="2">
    <source>
        <dbReference type="ARBA" id="ARBA00005407"/>
    </source>
</evidence>
<feature type="compositionally biased region" description="Basic and acidic residues" evidence="7">
    <location>
        <begin position="351"/>
        <end position="362"/>
    </location>
</feature>
<evidence type="ECO:0000259" key="8">
    <source>
        <dbReference type="Pfam" id="PF04959"/>
    </source>
</evidence>
<dbReference type="SUPFAM" id="SSF54928">
    <property type="entry name" value="RNA-binding domain, RBD"/>
    <property type="match status" value="1"/>
</dbReference>
<feature type="compositionally biased region" description="Basic and acidic residues" evidence="7">
    <location>
        <begin position="285"/>
        <end position="304"/>
    </location>
</feature>
<dbReference type="EMBL" id="JBBCAQ010000027">
    <property type="protein sequence ID" value="KAK7586146.1"/>
    <property type="molecule type" value="Genomic_DNA"/>
</dbReference>
<dbReference type="GO" id="GO:0003676">
    <property type="term" value="F:nucleic acid binding"/>
    <property type="evidence" value="ECO:0007669"/>
    <property type="project" value="InterPro"/>
</dbReference>
<keyword evidence="5" id="KW-0539">Nucleus</keyword>
<evidence type="ECO:0000313" key="11">
    <source>
        <dbReference type="Proteomes" id="UP001367676"/>
    </source>
</evidence>
<feature type="domain" description="SERRATE/Ars2 N-terminal" evidence="9">
    <location>
        <begin position="136"/>
        <end position="245"/>
    </location>
</feature>
<evidence type="ECO:0000256" key="5">
    <source>
        <dbReference type="ARBA" id="ARBA00023242"/>
    </source>
</evidence>
<dbReference type="InterPro" id="IPR021933">
    <property type="entry name" value="SERRATE/Ars2_N"/>
</dbReference>
<dbReference type="InterPro" id="IPR039727">
    <property type="entry name" value="SE/Ars2"/>
</dbReference>
<dbReference type="InterPro" id="IPR007042">
    <property type="entry name" value="SERRATE/Ars2_C"/>
</dbReference>
<feature type="domain" description="SERRATE/Ars2 C-terminal" evidence="8">
    <location>
        <begin position="596"/>
        <end position="775"/>
    </location>
</feature>
<gene>
    <name evidence="10" type="ORF">V9T40_004022</name>
</gene>
<feature type="compositionally biased region" description="Acidic residues" evidence="7">
    <location>
        <begin position="325"/>
        <end position="334"/>
    </location>
</feature>
<feature type="region of interest" description="Disordered" evidence="7">
    <location>
        <begin position="101"/>
        <end position="129"/>
    </location>
</feature>
<comment type="similarity">
    <text evidence="2">Belongs to the ARS2 family.</text>
</comment>
<keyword evidence="4" id="KW-0943">RNA-mediated gene silencing</keyword>
<organism evidence="10 11">
    <name type="scientific">Parthenolecanium corni</name>
    <dbReference type="NCBI Taxonomy" id="536013"/>
    <lineage>
        <taxon>Eukaryota</taxon>
        <taxon>Metazoa</taxon>
        <taxon>Ecdysozoa</taxon>
        <taxon>Arthropoda</taxon>
        <taxon>Hexapoda</taxon>
        <taxon>Insecta</taxon>
        <taxon>Pterygota</taxon>
        <taxon>Neoptera</taxon>
        <taxon>Paraneoptera</taxon>
        <taxon>Hemiptera</taxon>
        <taxon>Sternorrhyncha</taxon>
        <taxon>Coccoidea</taxon>
        <taxon>Coccidae</taxon>
        <taxon>Parthenolecanium</taxon>
    </lineage>
</organism>
<sequence>MADSDDEYDKKFRDKFRGERDRADSTKGFDNRRDERRPPRDDWIERDAWAARSRGRGDFRNMMRERHSPVRHDSAPPMKRMRNDWDDRRFFDPPGFPYSSWLSAESQAPPSPRVPPASAPAPEPSIESQPPMMSLKAFINTLDDNVSDDEALKKYNEYKMEFRRQQLNEFFVAHKDEEWFKEKYHPVVSTKRKEEHLKNIKTRVEVFTDMLEKGRFDDILVDADQSDLLIKTMDMFVILLEGGNENDFRILDANDGEIKPAKVGTGIETKADDSKNITTKINNNDSKKRDSDSAGKVDNEEIYDHTVTTTQEDDKEEKAKKSEEKEEGEEEGEKVDEKKQENDDEADVIDGEAKALTEKSVEETNSDPPKAEVPEVKPRPLHKTFSIFLRNLAPTVTREEIENICKKFPGFLRVAIADPQPERRWFRRGWVTFERDVDIKMIYWHITNLRDIELSPIVNRDLTRRVRTVSPYTNNKRVLRNDMKLCAKIISNLDKKFGLWVDSTAPEEEPFELLSKNPVLKNITTYLIEEASAEEEELLGQNEPTEETDEKDPHVYKVLDKMLLYLRFVHSVDYYNHCEYPNEDEMPNRCGIIHARVTSSTNKVSVDEVTEYCKTFQSKLSHLIDPPSELTTEDIAQLGMKNADVEVDKFISANTQELGPQKWLCPLSGKKFKGPEFVLKHIQNKHAEKIEEVRLEVEYFNNYLRDSKRPQLPEHPVNKQPKPEPVLPNSVLPPAHPNPYPYNFSGGMFGGGFNRGINYGYSRGPRPTYGGRGRGMEHRPIIHYRDLDAPKEPDEFI</sequence>
<dbReference type="GO" id="GO:0016604">
    <property type="term" value="C:nuclear body"/>
    <property type="evidence" value="ECO:0007669"/>
    <property type="project" value="TreeGrafter"/>
</dbReference>
<dbReference type="AlphaFoldDB" id="A0AAN9Y311"/>
<keyword evidence="11" id="KW-1185">Reference proteome</keyword>
<reference evidence="10 11" key="1">
    <citation type="submission" date="2024-03" db="EMBL/GenBank/DDBJ databases">
        <title>Adaptation during the transition from Ophiocordyceps entomopathogen to insect associate is accompanied by gene loss and intensified selection.</title>
        <authorList>
            <person name="Ward C.M."/>
            <person name="Onetto C.A."/>
            <person name="Borneman A.R."/>
        </authorList>
    </citation>
    <scope>NUCLEOTIDE SEQUENCE [LARGE SCALE GENOMIC DNA]</scope>
    <source>
        <strain evidence="10">AWRI1</strain>
        <tissue evidence="10">Single Adult Female</tissue>
    </source>
</reference>
<dbReference type="PANTHER" id="PTHR13165:SF0">
    <property type="entry name" value="SERRATE RNA EFFECTOR MOLECULE HOMOLOG"/>
    <property type="match status" value="1"/>
</dbReference>
<evidence type="ECO:0000256" key="3">
    <source>
        <dbReference type="ARBA" id="ARBA00017364"/>
    </source>
</evidence>
<evidence type="ECO:0000313" key="10">
    <source>
        <dbReference type="EMBL" id="KAK7586146.1"/>
    </source>
</evidence>
<dbReference type="InterPro" id="IPR035979">
    <property type="entry name" value="RBD_domain_sf"/>
</dbReference>
<dbReference type="Gene3D" id="3.30.70.330">
    <property type="match status" value="1"/>
</dbReference>
<comment type="subcellular location">
    <subcellularLocation>
        <location evidence="1">Nucleus</location>
    </subcellularLocation>
</comment>
<feature type="region of interest" description="Disordered" evidence="7">
    <location>
        <begin position="277"/>
        <end position="377"/>
    </location>
</feature>
<dbReference type="PANTHER" id="PTHR13165">
    <property type="entry name" value="ARSENITE-RESISTANCE PROTEIN 2"/>
    <property type="match status" value="1"/>
</dbReference>
<evidence type="ECO:0000256" key="6">
    <source>
        <dbReference type="ARBA" id="ARBA00030701"/>
    </source>
</evidence>
<proteinExistence type="inferred from homology"/>
<accession>A0AAN9Y311</accession>